<dbReference type="InterPro" id="IPR017937">
    <property type="entry name" value="Thioredoxin_CS"/>
</dbReference>
<evidence type="ECO:0000256" key="1">
    <source>
        <dbReference type="SAM" id="Phobius"/>
    </source>
</evidence>
<dbReference type="Gene3D" id="3.40.30.10">
    <property type="entry name" value="Glutaredoxin"/>
    <property type="match status" value="1"/>
</dbReference>
<evidence type="ECO:0000313" key="3">
    <source>
        <dbReference type="EMBL" id="GAH50888.1"/>
    </source>
</evidence>
<dbReference type="PROSITE" id="PS00194">
    <property type="entry name" value="THIOREDOXIN_1"/>
    <property type="match status" value="1"/>
</dbReference>
<name>X1HZZ6_9ZZZZ</name>
<dbReference type="SUPFAM" id="SSF52833">
    <property type="entry name" value="Thioredoxin-like"/>
    <property type="match status" value="1"/>
</dbReference>
<dbReference type="EMBL" id="BARU01019285">
    <property type="protein sequence ID" value="GAH50888.1"/>
    <property type="molecule type" value="Genomic_DNA"/>
</dbReference>
<organism evidence="3">
    <name type="scientific">marine sediment metagenome</name>
    <dbReference type="NCBI Taxonomy" id="412755"/>
    <lineage>
        <taxon>unclassified sequences</taxon>
        <taxon>metagenomes</taxon>
        <taxon>ecological metagenomes</taxon>
    </lineage>
</organism>
<dbReference type="GO" id="GO:0016209">
    <property type="term" value="F:antioxidant activity"/>
    <property type="evidence" value="ECO:0007669"/>
    <property type="project" value="InterPro"/>
</dbReference>
<dbReference type="InterPro" id="IPR036249">
    <property type="entry name" value="Thioredoxin-like_sf"/>
</dbReference>
<feature type="non-terminal residue" evidence="3">
    <location>
        <position position="109"/>
    </location>
</feature>
<dbReference type="Pfam" id="PF00578">
    <property type="entry name" value="AhpC-TSA"/>
    <property type="match status" value="1"/>
</dbReference>
<accession>X1HZZ6</accession>
<evidence type="ECO:0000259" key="2">
    <source>
        <dbReference type="Pfam" id="PF00578"/>
    </source>
</evidence>
<keyword evidence="1" id="KW-0472">Membrane</keyword>
<feature type="domain" description="Alkyl hydroperoxide reductase subunit C/ Thiol specific antioxidant" evidence="2">
    <location>
        <begin position="56"/>
        <end position="103"/>
    </location>
</feature>
<gene>
    <name evidence="3" type="ORF">S03H2_31770</name>
</gene>
<keyword evidence="1" id="KW-1133">Transmembrane helix</keyword>
<keyword evidence="1" id="KW-0812">Transmembrane</keyword>
<comment type="caution">
    <text evidence="3">The sequence shown here is derived from an EMBL/GenBank/DDBJ whole genome shotgun (WGS) entry which is preliminary data.</text>
</comment>
<reference evidence="3" key="1">
    <citation type="journal article" date="2014" name="Front. Microbiol.">
        <title>High frequency of phylogenetically diverse reductive dehalogenase-homologous genes in deep subseafloor sedimentary metagenomes.</title>
        <authorList>
            <person name="Kawai M."/>
            <person name="Futagami T."/>
            <person name="Toyoda A."/>
            <person name="Takaki Y."/>
            <person name="Nishi S."/>
            <person name="Hori S."/>
            <person name="Arai W."/>
            <person name="Tsubouchi T."/>
            <person name="Morono Y."/>
            <person name="Uchiyama I."/>
            <person name="Ito T."/>
            <person name="Fujiyama A."/>
            <person name="Inagaki F."/>
            <person name="Takami H."/>
        </authorList>
    </citation>
    <scope>NUCLEOTIDE SEQUENCE</scope>
    <source>
        <strain evidence="3">Expedition CK06-06</strain>
    </source>
</reference>
<protein>
    <recommendedName>
        <fullName evidence="2">Alkyl hydroperoxide reductase subunit C/ Thiol specific antioxidant domain-containing protein</fullName>
    </recommendedName>
</protein>
<dbReference type="InterPro" id="IPR000866">
    <property type="entry name" value="AhpC/TSA"/>
</dbReference>
<proteinExistence type="predicted"/>
<sequence>MNKSKTDVLILMLMGIVIILMIGNIGLFIRMNQLQSTVLTKLESFQTIKIPEGLEIGVKAPDFTLSDTNRQKISLKDFAGEKILLEFSSIGCPPCKDLYPILNTFNSNN</sequence>
<dbReference type="GO" id="GO:0016491">
    <property type="term" value="F:oxidoreductase activity"/>
    <property type="evidence" value="ECO:0007669"/>
    <property type="project" value="InterPro"/>
</dbReference>
<feature type="transmembrane region" description="Helical" evidence="1">
    <location>
        <begin position="6"/>
        <end position="29"/>
    </location>
</feature>
<dbReference type="AlphaFoldDB" id="X1HZZ6"/>